<dbReference type="Pfam" id="PF02798">
    <property type="entry name" value="GST_N"/>
    <property type="match status" value="1"/>
</dbReference>
<evidence type="ECO:0000256" key="1">
    <source>
        <dbReference type="ARBA" id="ARBA00012452"/>
    </source>
</evidence>
<dbReference type="AlphaFoldDB" id="A0AAV2PPV5"/>
<dbReference type="EMBL" id="CAXKWB010000701">
    <property type="protein sequence ID" value="CAL4061950.1"/>
    <property type="molecule type" value="Genomic_DNA"/>
</dbReference>
<dbReference type="CDD" id="cd03039">
    <property type="entry name" value="GST_N_Sigma_like"/>
    <property type="match status" value="1"/>
</dbReference>
<evidence type="ECO:0000259" key="3">
    <source>
        <dbReference type="PROSITE" id="PS50404"/>
    </source>
</evidence>
<dbReference type="InterPro" id="IPR004046">
    <property type="entry name" value="GST_C"/>
</dbReference>
<dbReference type="InterPro" id="IPR036249">
    <property type="entry name" value="Thioredoxin-like_sf"/>
</dbReference>
<evidence type="ECO:0000313" key="6">
    <source>
        <dbReference type="Proteomes" id="UP001497623"/>
    </source>
</evidence>
<dbReference type="SUPFAM" id="SSF52833">
    <property type="entry name" value="Thioredoxin-like"/>
    <property type="match status" value="1"/>
</dbReference>
<dbReference type="SFLD" id="SFLDS00019">
    <property type="entry name" value="Glutathione_Transferase_(cytos"/>
    <property type="match status" value="1"/>
</dbReference>
<feature type="domain" description="GST C-terminal" evidence="4">
    <location>
        <begin position="81"/>
        <end position="211"/>
    </location>
</feature>
<dbReference type="PROSITE" id="PS50404">
    <property type="entry name" value="GST_NTER"/>
    <property type="match status" value="1"/>
</dbReference>
<comment type="catalytic activity">
    <reaction evidence="2">
        <text>RX + glutathione = an S-substituted glutathione + a halide anion + H(+)</text>
        <dbReference type="Rhea" id="RHEA:16437"/>
        <dbReference type="ChEBI" id="CHEBI:15378"/>
        <dbReference type="ChEBI" id="CHEBI:16042"/>
        <dbReference type="ChEBI" id="CHEBI:17792"/>
        <dbReference type="ChEBI" id="CHEBI:57925"/>
        <dbReference type="ChEBI" id="CHEBI:90779"/>
        <dbReference type="EC" id="2.5.1.18"/>
    </reaction>
</comment>
<dbReference type="InterPro" id="IPR040079">
    <property type="entry name" value="Glutathione_S-Trfase"/>
</dbReference>
<sequence length="211" mass="24720">MSNYTLTYFNVEGRAELIRWCFAFGGIQFTDERIHREDWTERKKTLPGGQVPVLFIDDQPLHQSTAITRYVAREAGLVPEDNLTAALCDAAVETVEDLRTQYYKILQPGKLREWLSEAEKSDIERQITEDFFPNRLTPILAKFNQRLQSRGWFYTEKCTWVDIAICCFLSNLRAHYQTVMKGFPFVESHVNKVLSLKNINNWVQNRPETEY</sequence>
<dbReference type="SFLD" id="SFLDG01205">
    <property type="entry name" value="AMPS.1"/>
    <property type="match status" value="1"/>
</dbReference>
<dbReference type="FunFam" id="3.40.30.10:FF:000035">
    <property type="entry name" value="hematopoietic prostaglandin D synthase"/>
    <property type="match status" value="1"/>
</dbReference>
<dbReference type="InterPro" id="IPR050213">
    <property type="entry name" value="GST_superfamily"/>
</dbReference>
<dbReference type="EC" id="2.5.1.18" evidence="1"/>
<dbReference type="InterPro" id="IPR036282">
    <property type="entry name" value="Glutathione-S-Trfase_C_sf"/>
</dbReference>
<dbReference type="Gene3D" id="1.20.1050.130">
    <property type="match status" value="1"/>
</dbReference>
<dbReference type="PANTHER" id="PTHR11571:SF150">
    <property type="entry name" value="GLUTATHIONE S-TRANSFERASE"/>
    <property type="match status" value="1"/>
</dbReference>
<evidence type="ECO:0000259" key="4">
    <source>
        <dbReference type="PROSITE" id="PS50405"/>
    </source>
</evidence>
<dbReference type="Proteomes" id="UP001497623">
    <property type="component" value="Unassembled WGS sequence"/>
</dbReference>
<proteinExistence type="predicted"/>
<dbReference type="CDD" id="cd03192">
    <property type="entry name" value="GST_C_Sigma_like"/>
    <property type="match status" value="1"/>
</dbReference>
<dbReference type="GO" id="GO:0004602">
    <property type="term" value="F:glutathione peroxidase activity"/>
    <property type="evidence" value="ECO:0007669"/>
    <property type="project" value="UniProtKB-ARBA"/>
</dbReference>
<keyword evidence="6" id="KW-1185">Reference proteome</keyword>
<evidence type="ECO:0000313" key="5">
    <source>
        <dbReference type="EMBL" id="CAL4061950.1"/>
    </source>
</evidence>
<dbReference type="GO" id="GO:0004364">
    <property type="term" value="F:glutathione transferase activity"/>
    <property type="evidence" value="ECO:0007669"/>
    <property type="project" value="UniProtKB-EC"/>
</dbReference>
<accession>A0AAV2PPV5</accession>
<comment type="caution">
    <text evidence="5">The sequence shown here is derived from an EMBL/GenBank/DDBJ whole genome shotgun (WGS) entry which is preliminary data.</text>
</comment>
<feature type="domain" description="GST N-terminal" evidence="3">
    <location>
        <begin position="2"/>
        <end position="79"/>
    </location>
</feature>
<organism evidence="5 6">
    <name type="scientific">Meganyctiphanes norvegica</name>
    <name type="common">Northern krill</name>
    <name type="synonym">Thysanopoda norvegica</name>
    <dbReference type="NCBI Taxonomy" id="48144"/>
    <lineage>
        <taxon>Eukaryota</taxon>
        <taxon>Metazoa</taxon>
        <taxon>Ecdysozoa</taxon>
        <taxon>Arthropoda</taxon>
        <taxon>Crustacea</taxon>
        <taxon>Multicrustacea</taxon>
        <taxon>Malacostraca</taxon>
        <taxon>Eumalacostraca</taxon>
        <taxon>Eucarida</taxon>
        <taxon>Euphausiacea</taxon>
        <taxon>Euphausiidae</taxon>
        <taxon>Meganyctiphanes</taxon>
    </lineage>
</organism>
<evidence type="ECO:0000256" key="2">
    <source>
        <dbReference type="ARBA" id="ARBA00047960"/>
    </source>
</evidence>
<dbReference type="GO" id="GO:0006749">
    <property type="term" value="P:glutathione metabolic process"/>
    <property type="evidence" value="ECO:0007669"/>
    <property type="project" value="TreeGrafter"/>
</dbReference>
<dbReference type="SUPFAM" id="SSF47616">
    <property type="entry name" value="GST C-terminal domain-like"/>
    <property type="match status" value="1"/>
</dbReference>
<name>A0AAV2PPV5_MEGNR</name>
<dbReference type="Pfam" id="PF14497">
    <property type="entry name" value="GST_C_3"/>
    <property type="match status" value="1"/>
</dbReference>
<dbReference type="PROSITE" id="PS50405">
    <property type="entry name" value="GST_CTER"/>
    <property type="match status" value="1"/>
</dbReference>
<dbReference type="InterPro" id="IPR010987">
    <property type="entry name" value="Glutathione-S-Trfase_C-like"/>
</dbReference>
<dbReference type="PANTHER" id="PTHR11571">
    <property type="entry name" value="GLUTATHIONE S-TRANSFERASE"/>
    <property type="match status" value="1"/>
</dbReference>
<dbReference type="SFLD" id="SFLDG00363">
    <property type="entry name" value="AMPS_(cytGST):_Alpha-__Mu-__Pi"/>
    <property type="match status" value="1"/>
</dbReference>
<gene>
    <name evidence="5" type="ORF">MNOR_LOCUS2328</name>
</gene>
<reference evidence="5 6" key="1">
    <citation type="submission" date="2024-05" db="EMBL/GenBank/DDBJ databases">
        <authorList>
            <person name="Wallberg A."/>
        </authorList>
    </citation>
    <scope>NUCLEOTIDE SEQUENCE [LARGE SCALE GENOMIC DNA]</scope>
</reference>
<dbReference type="InterPro" id="IPR004045">
    <property type="entry name" value="Glutathione_S-Trfase_N"/>
</dbReference>
<protein>
    <recommendedName>
        <fullName evidence="1">glutathione transferase</fullName>
        <ecNumber evidence="1">2.5.1.18</ecNumber>
    </recommendedName>
</protein>